<proteinExistence type="predicted"/>
<accession>A0A8S5LNK1</accession>
<evidence type="ECO:0000313" key="1">
    <source>
        <dbReference type="EMBL" id="DAD71530.1"/>
    </source>
</evidence>
<reference evidence="1" key="1">
    <citation type="journal article" date="2021" name="Proc. Natl. Acad. Sci. U.S.A.">
        <title>A Catalog of Tens of Thousands of Viruses from Human Metagenomes Reveals Hidden Associations with Chronic Diseases.</title>
        <authorList>
            <person name="Tisza M.J."/>
            <person name="Buck C.B."/>
        </authorList>
    </citation>
    <scope>NUCLEOTIDE SEQUENCE</scope>
    <source>
        <strain evidence="1">CtR2338</strain>
    </source>
</reference>
<name>A0A8S5LNK1_9CAUD</name>
<dbReference type="EMBL" id="BK015883">
    <property type="protein sequence ID" value="DAD71530.1"/>
    <property type="molecule type" value="Genomic_DNA"/>
</dbReference>
<sequence length="82" mass="8800">MGGGEAGKEAVLPIELLKTYMREENESNNSVLASMIADAIQKMTLVCQNDIYIGDKKTVSALTNLILKNVSNKMLNAQGAKG</sequence>
<organism evidence="1">
    <name type="scientific">Myoviridae sp. ctR2338</name>
    <dbReference type="NCBI Taxonomy" id="2827608"/>
    <lineage>
        <taxon>Viruses</taxon>
        <taxon>Duplodnaviria</taxon>
        <taxon>Heunggongvirae</taxon>
        <taxon>Uroviricota</taxon>
        <taxon>Caudoviricetes</taxon>
    </lineage>
</organism>
<protein>
    <submittedName>
        <fullName evidence="1">Minor tail protein</fullName>
    </submittedName>
</protein>